<accession>A0AAU7QGQ2</accession>
<dbReference type="Pfam" id="PF14367">
    <property type="entry name" value="DUF4411"/>
    <property type="match status" value="1"/>
</dbReference>
<dbReference type="RefSeq" id="WP_350015434.1">
    <property type="nucleotide sequence ID" value="NZ_CP157948.1"/>
</dbReference>
<sequence>MAYLLDANVFIQAKNLQYGFDFCPAFWDWLEHANARGDVFSIQQVGGELHAGEDELAEWGEARGEGFFLPPDNQVLAAAPRVSAWATGQDYAPAAVSTFLQVADYWLVAFAAAHGHTVVTHEVPANSPKKIKIPNACVGLGIRFMTPYQMLRAERARFVLGPVVPNAAI</sequence>
<name>A0AAU7QGQ2_9GAMM</name>
<protein>
    <submittedName>
        <fullName evidence="1">DUF4411 family protein</fullName>
    </submittedName>
</protein>
<dbReference type="InterPro" id="IPR029060">
    <property type="entry name" value="PIN-like_dom_sf"/>
</dbReference>
<dbReference type="InterPro" id="IPR016541">
    <property type="entry name" value="UCP008505"/>
</dbReference>
<organism evidence="1">
    <name type="scientific">Rhodanobacter sp. IGA1.0</name>
    <dbReference type="NCBI Taxonomy" id="3158582"/>
    <lineage>
        <taxon>Bacteria</taxon>
        <taxon>Pseudomonadati</taxon>
        <taxon>Pseudomonadota</taxon>
        <taxon>Gammaproteobacteria</taxon>
        <taxon>Lysobacterales</taxon>
        <taxon>Rhodanobacteraceae</taxon>
        <taxon>Rhodanobacter</taxon>
    </lineage>
</organism>
<evidence type="ECO:0000313" key="1">
    <source>
        <dbReference type="EMBL" id="XBS88564.1"/>
    </source>
</evidence>
<dbReference type="Gene3D" id="3.40.50.1010">
    <property type="entry name" value="5'-nuclease"/>
    <property type="match status" value="1"/>
</dbReference>
<dbReference type="EMBL" id="CP157948">
    <property type="protein sequence ID" value="XBS88564.1"/>
    <property type="molecule type" value="Genomic_DNA"/>
</dbReference>
<reference evidence="1" key="1">
    <citation type="submission" date="2024-06" db="EMBL/GenBank/DDBJ databases">
        <authorList>
            <person name="Sun Y."/>
        </authorList>
    </citation>
    <scope>NUCLEOTIDE SEQUENCE</scope>
    <source>
        <strain evidence="1">IGA1.0</strain>
    </source>
</reference>
<proteinExistence type="predicted"/>
<dbReference type="SUPFAM" id="SSF88723">
    <property type="entry name" value="PIN domain-like"/>
    <property type="match status" value="1"/>
</dbReference>
<dbReference type="AlphaFoldDB" id="A0AAU7QGQ2"/>
<gene>
    <name evidence="1" type="ORF">ABNK63_09025</name>
</gene>